<organism evidence="1 2">
    <name type="scientific">Cysteiniphilum litorale</name>
    <dbReference type="NCBI Taxonomy" id="2056700"/>
    <lineage>
        <taxon>Bacteria</taxon>
        <taxon>Pseudomonadati</taxon>
        <taxon>Pseudomonadota</taxon>
        <taxon>Gammaproteobacteria</taxon>
        <taxon>Thiotrichales</taxon>
        <taxon>Fastidiosibacteraceae</taxon>
        <taxon>Cysteiniphilum</taxon>
    </lineage>
</organism>
<dbReference type="AlphaFoldDB" id="A0A8J2Z250"/>
<evidence type="ECO:0008006" key="3">
    <source>
        <dbReference type="Google" id="ProtNLM"/>
    </source>
</evidence>
<keyword evidence="2" id="KW-1185">Reference proteome</keyword>
<protein>
    <recommendedName>
        <fullName evidence="3">DUF465 domain-containing protein</fullName>
    </recommendedName>
</protein>
<comment type="caution">
    <text evidence="1">The sequence shown here is derived from an EMBL/GenBank/DDBJ whole genome shotgun (WGS) entry which is preliminary data.</text>
</comment>
<proteinExistence type="predicted"/>
<dbReference type="InterPro" id="IPR007420">
    <property type="entry name" value="DUF465"/>
</dbReference>
<reference evidence="1" key="2">
    <citation type="submission" date="2020-09" db="EMBL/GenBank/DDBJ databases">
        <authorList>
            <person name="Sun Q."/>
            <person name="Zhou Y."/>
        </authorList>
    </citation>
    <scope>NUCLEOTIDE SEQUENCE</scope>
    <source>
        <strain evidence="1">CGMCC 1.15758</strain>
    </source>
</reference>
<name>A0A8J2Z250_9GAMM</name>
<reference evidence="1" key="1">
    <citation type="journal article" date="2014" name="Int. J. Syst. Evol. Microbiol.">
        <title>Complete genome sequence of Corynebacterium casei LMG S-19264T (=DSM 44701T), isolated from a smear-ripened cheese.</title>
        <authorList>
            <consortium name="US DOE Joint Genome Institute (JGI-PGF)"/>
            <person name="Walter F."/>
            <person name="Albersmeier A."/>
            <person name="Kalinowski J."/>
            <person name="Ruckert C."/>
        </authorList>
    </citation>
    <scope>NUCLEOTIDE SEQUENCE</scope>
    <source>
        <strain evidence="1">CGMCC 1.15758</strain>
    </source>
</reference>
<gene>
    <name evidence="1" type="ORF">GCM10010995_03190</name>
</gene>
<accession>A0A8J2Z250</accession>
<sequence>MLEHHPLVKEFPEHAETIHNLKETDNHFHKLFNEYETLDKEIFRIEANQEAVTDHDLTNLKKQRRRVKDMLYNQVLQTKEVV</sequence>
<dbReference type="OrthoDB" id="1263265at2"/>
<dbReference type="RefSeq" id="WP_117001419.1">
    <property type="nucleotide sequence ID" value="NZ_BMJS01000002.1"/>
</dbReference>
<evidence type="ECO:0000313" key="1">
    <source>
        <dbReference type="EMBL" id="GGF89271.1"/>
    </source>
</evidence>
<dbReference type="InterPro" id="IPR038444">
    <property type="entry name" value="DUF465_sf"/>
</dbReference>
<dbReference type="Proteomes" id="UP000636949">
    <property type="component" value="Unassembled WGS sequence"/>
</dbReference>
<evidence type="ECO:0000313" key="2">
    <source>
        <dbReference type="Proteomes" id="UP000636949"/>
    </source>
</evidence>
<dbReference type="EMBL" id="BMJS01000002">
    <property type="protein sequence ID" value="GGF89271.1"/>
    <property type="molecule type" value="Genomic_DNA"/>
</dbReference>
<dbReference type="Pfam" id="PF04325">
    <property type="entry name" value="DUF465"/>
    <property type="match status" value="1"/>
</dbReference>
<dbReference type="Gene3D" id="6.10.280.50">
    <property type="match status" value="1"/>
</dbReference>